<dbReference type="EMBL" id="UINC01010511">
    <property type="protein sequence ID" value="SVA46721.1"/>
    <property type="molecule type" value="Genomic_DNA"/>
</dbReference>
<dbReference type="Gene3D" id="3.40.50.720">
    <property type="entry name" value="NAD(P)-binding Rossmann-like Domain"/>
    <property type="match status" value="1"/>
</dbReference>
<accession>A0A381W2Y1</accession>
<protein>
    <recommendedName>
        <fullName evidence="1">NAD(P)-binding domain-containing protein</fullName>
    </recommendedName>
</protein>
<dbReference type="CDD" id="cd05252">
    <property type="entry name" value="CDP_GD_SDR_e"/>
    <property type="match status" value="1"/>
</dbReference>
<dbReference type="NCBIfam" id="TIGR02622">
    <property type="entry name" value="CDP_4_6_dhtase"/>
    <property type="match status" value="1"/>
</dbReference>
<dbReference type="Pfam" id="PF16363">
    <property type="entry name" value="GDP_Man_Dehyd"/>
    <property type="match status" value="1"/>
</dbReference>
<proteinExistence type="predicted"/>
<dbReference type="PANTHER" id="PTHR43000">
    <property type="entry name" value="DTDP-D-GLUCOSE 4,6-DEHYDRATASE-RELATED"/>
    <property type="match status" value="1"/>
</dbReference>
<dbReference type="InterPro" id="IPR016040">
    <property type="entry name" value="NAD(P)-bd_dom"/>
</dbReference>
<dbReference type="Gene3D" id="3.90.25.10">
    <property type="entry name" value="UDP-galactose 4-epimerase, domain 1"/>
    <property type="match status" value="1"/>
</dbReference>
<dbReference type="InterPro" id="IPR036291">
    <property type="entry name" value="NAD(P)-bd_dom_sf"/>
</dbReference>
<organism evidence="2">
    <name type="scientific">marine metagenome</name>
    <dbReference type="NCBI Taxonomy" id="408172"/>
    <lineage>
        <taxon>unclassified sequences</taxon>
        <taxon>metagenomes</taxon>
        <taxon>ecological metagenomes</taxon>
    </lineage>
</organism>
<dbReference type="SUPFAM" id="SSF51735">
    <property type="entry name" value="NAD(P)-binding Rossmann-fold domains"/>
    <property type="match status" value="1"/>
</dbReference>
<name>A0A381W2Y1_9ZZZZ</name>
<dbReference type="AlphaFoldDB" id="A0A381W2Y1"/>
<evidence type="ECO:0000259" key="1">
    <source>
        <dbReference type="Pfam" id="PF16363"/>
    </source>
</evidence>
<evidence type="ECO:0000313" key="2">
    <source>
        <dbReference type="EMBL" id="SVA46721.1"/>
    </source>
</evidence>
<gene>
    <name evidence="2" type="ORF">METZ01_LOCUS99575</name>
</gene>
<dbReference type="InterPro" id="IPR013445">
    <property type="entry name" value="CDP_4_6_deHydtase"/>
</dbReference>
<reference evidence="2" key="1">
    <citation type="submission" date="2018-05" db="EMBL/GenBank/DDBJ databases">
        <authorList>
            <person name="Lanie J.A."/>
            <person name="Ng W.-L."/>
            <person name="Kazmierczak K.M."/>
            <person name="Andrzejewski T.M."/>
            <person name="Davidsen T.M."/>
            <person name="Wayne K.J."/>
            <person name="Tettelin H."/>
            <person name="Glass J.I."/>
            <person name="Rusch D."/>
            <person name="Podicherti R."/>
            <person name="Tsui H.-C.T."/>
            <person name="Winkler M.E."/>
        </authorList>
    </citation>
    <scope>NUCLEOTIDE SEQUENCE</scope>
</reference>
<sequence length="365" mass="41318">MFENTYQGRRVLVTGHTGFKGSWLCAWLLDLGATVAGYSVDIPTEPSHFEALNLVDRVEHFQGDMRDKNSLRQAMDRFRPDIVFHLAAQSLVRKSYEDPVLTFATNSMGTLNLLECLRDQPSIIASVLITSDKCYENVEWLWGYRENDRLGGKDPYSASKACAELITKAYMQSFFKENGPNIATTRAGNVIGGGDWASDRIIPDCVRAWSEKKPVITRNPKATRPWQHVLEPLSGYLTLGQKLFSGNSRCKNQSFNFGPLEKVNQSVGDLITEMAKYWPGAESKVQQDIESSKSESTLLKLSCEKSYQLLQWHAVLDFSETVRMTGEWYHAFYFKESSNTISELTCKQIEAFTKIATRSNLAWTL</sequence>
<feature type="domain" description="NAD(P)-binding" evidence="1">
    <location>
        <begin position="12"/>
        <end position="325"/>
    </location>
</feature>